<sequence length="112" mass="12244">MGCSAGVISVDLAKDLLQVHRKTYAIVVSTENITYGAYSGHNKSMMLSNCLFRVGGAAMLLSNKSKDKRVAKYKLVHVVRTHRGSDDKAYNCVYQGQDETGKIGVSLSKDLM</sequence>
<dbReference type="PANTHER" id="PTHR31561">
    <property type="entry name" value="3-KETOACYL-COA SYNTHASE"/>
    <property type="match status" value="1"/>
</dbReference>
<keyword evidence="1" id="KW-0808">Transferase</keyword>
<accession>A0AA41VHW0</accession>
<dbReference type="InterPro" id="IPR013601">
    <property type="entry name" value="FAE1_typ3_polyketide_synth"/>
</dbReference>
<evidence type="ECO:0000256" key="1">
    <source>
        <dbReference type="ARBA" id="ARBA00023315"/>
    </source>
</evidence>
<dbReference type="InterPro" id="IPR016039">
    <property type="entry name" value="Thiolase-like"/>
</dbReference>
<feature type="non-terminal residue" evidence="3">
    <location>
        <position position="112"/>
    </location>
</feature>
<dbReference type="SUPFAM" id="SSF53901">
    <property type="entry name" value="Thiolase-like"/>
    <property type="match status" value="1"/>
</dbReference>
<dbReference type="GO" id="GO:0016020">
    <property type="term" value="C:membrane"/>
    <property type="evidence" value="ECO:0007669"/>
    <property type="project" value="InterPro"/>
</dbReference>
<evidence type="ECO:0000313" key="3">
    <source>
        <dbReference type="EMBL" id="MCL7041576.1"/>
    </source>
</evidence>
<reference evidence="3" key="1">
    <citation type="submission" date="2022-03" db="EMBL/GenBank/DDBJ databases">
        <title>A functionally conserved STORR gene fusion in Papaver species that diverged 16.8 million years ago.</title>
        <authorList>
            <person name="Catania T."/>
        </authorList>
    </citation>
    <scope>NUCLEOTIDE SEQUENCE</scope>
    <source>
        <strain evidence="3">S-191538</strain>
    </source>
</reference>
<dbReference type="Gene3D" id="3.40.47.10">
    <property type="match status" value="1"/>
</dbReference>
<dbReference type="GO" id="GO:0006633">
    <property type="term" value="P:fatty acid biosynthetic process"/>
    <property type="evidence" value="ECO:0007669"/>
    <property type="project" value="InterPro"/>
</dbReference>
<dbReference type="Pfam" id="PF08392">
    <property type="entry name" value="FAE1_CUT1_RppA"/>
    <property type="match status" value="1"/>
</dbReference>
<feature type="domain" description="FAE" evidence="2">
    <location>
        <begin position="1"/>
        <end position="112"/>
    </location>
</feature>
<keyword evidence="1" id="KW-0012">Acyltransferase</keyword>
<keyword evidence="4" id="KW-1185">Reference proteome</keyword>
<organism evidence="3 4">
    <name type="scientific">Papaver nudicaule</name>
    <name type="common">Iceland poppy</name>
    <dbReference type="NCBI Taxonomy" id="74823"/>
    <lineage>
        <taxon>Eukaryota</taxon>
        <taxon>Viridiplantae</taxon>
        <taxon>Streptophyta</taxon>
        <taxon>Embryophyta</taxon>
        <taxon>Tracheophyta</taxon>
        <taxon>Spermatophyta</taxon>
        <taxon>Magnoliopsida</taxon>
        <taxon>Ranunculales</taxon>
        <taxon>Papaveraceae</taxon>
        <taxon>Papaveroideae</taxon>
        <taxon>Papaver</taxon>
    </lineage>
</organism>
<evidence type="ECO:0000259" key="2">
    <source>
        <dbReference type="Pfam" id="PF08392"/>
    </source>
</evidence>
<proteinExistence type="predicted"/>
<dbReference type="InterPro" id="IPR012392">
    <property type="entry name" value="3-ktacl-CoA_syn"/>
</dbReference>
<evidence type="ECO:0000313" key="4">
    <source>
        <dbReference type="Proteomes" id="UP001177140"/>
    </source>
</evidence>
<comment type="caution">
    <text evidence="3">The sequence shown here is derived from an EMBL/GenBank/DDBJ whole genome shotgun (WGS) entry which is preliminary data.</text>
</comment>
<protein>
    <recommendedName>
        <fullName evidence="2">FAE domain-containing protein</fullName>
    </recommendedName>
</protein>
<name>A0AA41VHW0_PAPNU</name>
<dbReference type="AlphaFoldDB" id="A0AA41VHW0"/>
<dbReference type="EMBL" id="JAJJMA010225118">
    <property type="protein sequence ID" value="MCL7041576.1"/>
    <property type="molecule type" value="Genomic_DNA"/>
</dbReference>
<dbReference type="GO" id="GO:0016747">
    <property type="term" value="F:acyltransferase activity, transferring groups other than amino-acyl groups"/>
    <property type="evidence" value="ECO:0007669"/>
    <property type="project" value="InterPro"/>
</dbReference>
<gene>
    <name evidence="3" type="ORF">MKW94_001151</name>
</gene>
<dbReference type="Proteomes" id="UP001177140">
    <property type="component" value="Unassembled WGS sequence"/>
</dbReference>